<feature type="transmembrane region" description="Helical" evidence="5">
    <location>
        <begin position="64"/>
        <end position="82"/>
    </location>
</feature>
<accession>A0ABU7IRI0</accession>
<keyword evidence="3 5" id="KW-1133">Transmembrane helix</keyword>
<feature type="transmembrane region" description="Helical" evidence="5">
    <location>
        <begin position="20"/>
        <end position="35"/>
    </location>
</feature>
<dbReference type="InterPro" id="IPR007016">
    <property type="entry name" value="O-antigen_ligase-rel_domated"/>
</dbReference>
<keyword evidence="8" id="KW-1185">Reference proteome</keyword>
<keyword evidence="2 5" id="KW-0812">Transmembrane</keyword>
<dbReference type="Pfam" id="PF04932">
    <property type="entry name" value="Wzy_C"/>
    <property type="match status" value="1"/>
</dbReference>
<proteinExistence type="predicted"/>
<feature type="transmembrane region" description="Helical" evidence="5">
    <location>
        <begin position="195"/>
        <end position="213"/>
    </location>
</feature>
<keyword evidence="4 5" id="KW-0472">Membrane</keyword>
<organism evidence="7 8">
    <name type="scientific">Maribacter cobaltidurans</name>
    <dbReference type="NCBI Taxonomy" id="1178778"/>
    <lineage>
        <taxon>Bacteria</taxon>
        <taxon>Pseudomonadati</taxon>
        <taxon>Bacteroidota</taxon>
        <taxon>Flavobacteriia</taxon>
        <taxon>Flavobacteriales</taxon>
        <taxon>Flavobacteriaceae</taxon>
        <taxon>Maribacter</taxon>
    </lineage>
</organism>
<evidence type="ECO:0000256" key="4">
    <source>
        <dbReference type="ARBA" id="ARBA00023136"/>
    </source>
</evidence>
<dbReference type="RefSeq" id="WP_330097973.1">
    <property type="nucleotide sequence ID" value="NZ_JAZDDG010000002.1"/>
</dbReference>
<comment type="caution">
    <text evidence="7">The sequence shown here is derived from an EMBL/GenBank/DDBJ whole genome shotgun (WGS) entry which is preliminary data.</text>
</comment>
<evidence type="ECO:0000256" key="1">
    <source>
        <dbReference type="ARBA" id="ARBA00004141"/>
    </source>
</evidence>
<dbReference type="PANTHER" id="PTHR37422:SF17">
    <property type="entry name" value="O-ANTIGEN LIGASE"/>
    <property type="match status" value="1"/>
</dbReference>
<name>A0ABU7IRI0_9FLAO</name>
<evidence type="ECO:0000313" key="8">
    <source>
        <dbReference type="Proteomes" id="UP001356308"/>
    </source>
</evidence>
<feature type="transmembrane region" description="Helical" evidence="5">
    <location>
        <begin position="219"/>
        <end position="237"/>
    </location>
</feature>
<keyword evidence="7" id="KW-0436">Ligase</keyword>
<feature type="transmembrane region" description="Helical" evidence="5">
    <location>
        <begin position="153"/>
        <end position="174"/>
    </location>
</feature>
<comment type="subcellular location">
    <subcellularLocation>
        <location evidence="1">Membrane</location>
        <topology evidence="1">Multi-pass membrane protein</topology>
    </subcellularLocation>
</comment>
<dbReference type="InterPro" id="IPR051533">
    <property type="entry name" value="WaaL-like"/>
</dbReference>
<feature type="domain" description="O-antigen ligase-related" evidence="6">
    <location>
        <begin position="26"/>
        <end position="169"/>
    </location>
</feature>
<dbReference type="EMBL" id="JAZDDG010000002">
    <property type="protein sequence ID" value="MEE1975181.1"/>
    <property type="molecule type" value="Genomic_DNA"/>
</dbReference>
<dbReference type="GO" id="GO:0016874">
    <property type="term" value="F:ligase activity"/>
    <property type="evidence" value="ECO:0007669"/>
    <property type="project" value="UniProtKB-KW"/>
</dbReference>
<gene>
    <name evidence="7" type="ORF">V1I91_03820</name>
</gene>
<feature type="transmembrane region" description="Helical" evidence="5">
    <location>
        <begin position="41"/>
        <end position="57"/>
    </location>
</feature>
<evidence type="ECO:0000259" key="6">
    <source>
        <dbReference type="Pfam" id="PF04932"/>
    </source>
</evidence>
<evidence type="ECO:0000256" key="2">
    <source>
        <dbReference type="ARBA" id="ARBA00022692"/>
    </source>
</evidence>
<dbReference type="Proteomes" id="UP001356308">
    <property type="component" value="Unassembled WGS sequence"/>
</dbReference>
<evidence type="ECO:0000256" key="5">
    <source>
        <dbReference type="SAM" id="Phobius"/>
    </source>
</evidence>
<evidence type="ECO:0000313" key="7">
    <source>
        <dbReference type="EMBL" id="MEE1975181.1"/>
    </source>
</evidence>
<dbReference type="PANTHER" id="PTHR37422">
    <property type="entry name" value="TEICHURONIC ACID BIOSYNTHESIS PROTEIN TUAE"/>
    <property type="match status" value="1"/>
</dbReference>
<protein>
    <submittedName>
        <fullName evidence="7">O-antigen ligase family protein</fullName>
    </submittedName>
</protein>
<reference evidence="7 8" key="1">
    <citation type="submission" date="2024-01" db="EMBL/GenBank/DDBJ databases">
        <title>Maribacter spp. originated from different algae showed divergent polysaccharides utilization ability.</title>
        <authorList>
            <person name="Wang H."/>
            <person name="Wu Y."/>
        </authorList>
    </citation>
    <scope>NUCLEOTIDE SEQUENCE [LARGE SCALE GENOMIC DNA]</scope>
    <source>
        <strain evidence="7 8">PR1</strain>
    </source>
</reference>
<evidence type="ECO:0000256" key="3">
    <source>
        <dbReference type="ARBA" id="ARBA00022989"/>
    </source>
</evidence>
<sequence>MFLVILIILWIEYFLVPKKNLFTFIGFLLLFYLFFNTHSRMPLAFLFLSFLAYYFFKEKRAFKFLKSLMMILLVFFGLYLLVAKTDVSPRLKKLVVSENAFKDPSSNTRFVIIENSVLEMTTFEKTIGIGLGGFNDFYFGISNKDGVAAHNNFLLFFAEGGIIGLFLFIVYQIVLFRTLFRFIRKPPIIDQKVNYQRMIFVSVFLLEICSFLLNNYYFFTSQTIVFILIGLLMYLEVYKIKPHNLKIANGSQA</sequence>